<evidence type="ECO:0000313" key="1">
    <source>
        <dbReference type="EMBL" id="RHY24078.1"/>
    </source>
</evidence>
<dbReference type="Proteomes" id="UP000266239">
    <property type="component" value="Unassembled WGS sequence"/>
</dbReference>
<protein>
    <submittedName>
        <fullName evidence="1">Uncharacterized protein</fullName>
    </submittedName>
</protein>
<feature type="non-terminal residue" evidence="1">
    <location>
        <position position="1"/>
    </location>
</feature>
<reference evidence="1 2" key="1">
    <citation type="submission" date="2018-08" db="EMBL/GenBank/DDBJ databases">
        <title>Aphanomyces genome sequencing and annotation.</title>
        <authorList>
            <person name="Minardi D."/>
            <person name="Oidtmann B."/>
            <person name="Van Der Giezen M."/>
            <person name="Studholme D.J."/>
        </authorList>
    </citation>
    <scope>NUCLEOTIDE SEQUENCE [LARGE SCALE GENOMIC DNA]</scope>
    <source>
        <strain evidence="1 2">Yx</strain>
    </source>
</reference>
<dbReference type="EMBL" id="QUTA01003321">
    <property type="protein sequence ID" value="RHY24078.1"/>
    <property type="molecule type" value="Genomic_DNA"/>
</dbReference>
<accession>A0A397BQF6</accession>
<dbReference type="AlphaFoldDB" id="A0A397BQF6"/>
<evidence type="ECO:0000313" key="2">
    <source>
        <dbReference type="Proteomes" id="UP000266239"/>
    </source>
</evidence>
<organism evidence="1 2">
    <name type="scientific">Aphanomyces astaci</name>
    <name type="common">Crayfish plague agent</name>
    <dbReference type="NCBI Taxonomy" id="112090"/>
    <lineage>
        <taxon>Eukaryota</taxon>
        <taxon>Sar</taxon>
        <taxon>Stramenopiles</taxon>
        <taxon>Oomycota</taxon>
        <taxon>Saprolegniomycetes</taxon>
        <taxon>Saprolegniales</taxon>
        <taxon>Verrucalvaceae</taxon>
        <taxon>Aphanomyces</taxon>
    </lineage>
</organism>
<sequence length="59" mass="6933">WYAMALEHEMEEPVAAEAVAEGNDVRVVQHRTGLQFSLRQHIVYMTISICRWFVEKENL</sequence>
<name>A0A397BQF6_APHAT</name>
<proteinExistence type="predicted"/>
<gene>
    <name evidence="1" type="ORF">DYB25_007660</name>
</gene>
<comment type="caution">
    <text evidence="1">The sequence shown here is derived from an EMBL/GenBank/DDBJ whole genome shotgun (WGS) entry which is preliminary data.</text>
</comment>